<evidence type="ECO:0000256" key="2">
    <source>
        <dbReference type="ARBA" id="ARBA00008821"/>
    </source>
</evidence>
<evidence type="ECO:0000313" key="8">
    <source>
        <dbReference type="EMBL" id="KYQ71976.1"/>
    </source>
</evidence>
<keyword evidence="6 7" id="KW-0472">Membrane</keyword>
<dbReference type="PANTHER" id="PTHR42810:SF2">
    <property type="entry name" value="PURINE PERMEASE C1399.01C-RELATED"/>
    <property type="match status" value="1"/>
</dbReference>
<gene>
    <name evidence="8" type="ORF">AZH43_12190</name>
</gene>
<dbReference type="EMBL" id="LUAW01000020">
    <property type="protein sequence ID" value="KYQ71976.1"/>
    <property type="molecule type" value="Genomic_DNA"/>
</dbReference>
<name>A0A151Y1R5_9GAMM</name>
<keyword evidence="4 7" id="KW-0812">Transmembrane</keyword>
<dbReference type="AlphaFoldDB" id="A0A151Y1R5"/>
<feature type="transmembrane region" description="Helical" evidence="7">
    <location>
        <begin position="199"/>
        <end position="221"/>
    </location>
</feature>
<evidence type="ECO:0000256" key="4">
    <source>
        <dbReference type="ARBA" id="ARBA00022692"/>
    </source>
</evidence>
<comment type="subcellular location">
    <subcellularLocation>
        <location evidence="1">Membrane</location>
        <topology evidence="1">Multi-pass membrane protein</topology>
    </subcellularLocation>
</comment>
<dbReference type="Pfam" id="PF00860">
    <property type="entry name" value="Xan_ur_permease"/>
    <property type="match status" value="1"/>
</dbReference>
<dbReference type="InterPro" id="IPR006042">
    <property type="entry name" value="Xan_ur_permease"/>
</dbReference>
<evidence type="ECO:0000256" key="6">
    <source>
        <dbReference type="ARBA" id="ARBA00023136"/>
    </source>
</evidence>
<feature type="transmembrane region" description="Helical" evidence="7">
    <location>
        <begin position="35"/>
        <end position="56"/>
    </location>
</feature>
<dbReference type="PANTHER" id="PTHR42810">
    <property type="entry name" value="PURINE PERMEASE C1399.01C-RELATED"/>
    <property type="match status" value="1"/>
</dbReference>
<feature type="transmembrane region" description="Helical" evidence="7">
    <location>
        <begin position="111"/>
        <end position="131"/>
    </location>
</feature>
<accession>A0A151Y1R5</accession>
<dbReference type="GO" id="GO:0015218">
    <property type="term" value="F:pyrimidine nucleotide transmembrane transporter activity"/>
    <property type="evidence" value="ECO:0007669"/>
    <property type="project" value="InterPro"/>
</dbReference>
<evidence type="ECO:0000256" key="1">
    <source>
        <dbReference type="ARBA" id="ARBA00004141"/>
    </source>
</evidence>
<dbReference type="InterPro" id="IPR006043">
    <property type="entry name" value="NCS2"/>
</dbReference>
<proteinExistence type="inferred from homology"/>
<evidence type="ECO:0000256" key="3">
    <source>
        <dbReference type="ARBA" id="ARBA00022448"/>
    </source>
</evidence>
<feature type="transmembrane region" description="Helical" evidence="7">
    <location>
        <begin position="85"/>
        <end position="105"/>
    </location>
</feature>
<dbReference type="OrthoDB" id="9779092at2"/>
<dbReference type="RefSeq" id="WP_067668853.1">
    <property type="nucleotide sequence ID" value="NZ_CBCSIK010000002.1"/>
</dbReference>
<feature type="transmembrane region" description="Helical" evidence="7">
    <location>
        <begin position="62"/>
        <end position="78"/>
    </location>
</feature>
<reference evidence="8 9" key="1">
    <citation type="submission" date="2016-03" db="EMBL/GenBank/DDBJ databases">
        <title>Acinetobacter genomospecies 28 strain ANC 4149.</title>
        <authorList>
            <person name="Radolfova-Krizova L."/>
            <person name="Nemec A."/>
        </authorList>
    </citation>
    <scope>NUCLEOTIDE SEQUENCE [LARGE SCALE GENOMIC DNA]</scope>
    <source>
        <strain evidence="8 9">ANC 4149</strain>
    </source>
</reference>
<comment type="similarity">
    <text evidence="2">Belongs to the nucleobase:cation symporter-2 (NCS2) (TC 2.A.40) family.</text>
</comment>
<sequence length="450" mass="46886">MNAKETWFPKFKPYQGNLDTTPVQTDEYLPPAKSIVLGLQHAFAMFGATVLAPLLMGFDPNLTIFITGIGTVLFFLMTGGRMPSYLGSSFAFIGAVAAATGYSGAGSNPNIALALGGTIACGLIYAGIGLVVMKTGTAWIEKLMPPIVTGAIVMIIGLNLAPVTIKSVSASSFDTWMAVVTILCICTVAVFTRGMVRRLLLLIGLITAYFVYFLLTNVMGLGTPIDFSVISNAAWFGLPTFHAPVFEANAMLLIAPVALILVAENLGHFKAVSAMTGKNLDPYMGRAFLADGLCTTMSASVGGTGMTTYAENIGVMAVTKVYSTTIFVIAGIFAILLGLSPKFGAVISTIPVALLGGASIVVFGLITIAGAKIWIDHKVDFTKNSTLLIAAVSLIMGAGNLSLHIGSFDLGGIGTATLAAIFLNLFLNRGEAKVDAVEDESASAPSAVQH</sequence>
<feature type="transmembrane region" description="Helical" evidence="7">
    <location>
        <begin position="321"/>
        <end position="340"/>
    </location>
</feature>
<feature type="transmembrane region" description="Helical" evidence="7">
    <location>
        <begin position="241"/>
        <end position="263"/>
    </location>
</feature>
<dbReference type="GO" id="GO:0042907">
    <property type="term" value="F:xanthine transmembrane transporter activity"/>
    <property type="evidence" value="ECO:0007669"/>
    <property type="project" value="TreeGrafter"/>
</dbReference>
<organism evidence="8 9">
    <name type="scientific">Acinetobacter pragensis</name>
    <dbReference type="NCBI Taxonomy" id="1806892"/>
    <lineage>
        <taxon>Bacteria</taxon>
        <taxon>Pseudomonadati</taxon>
        <taxon>Pseudomonadota</taxon>
        <taxon>Gammaproteobacteria</taxon>
        <taxon>Moraxellales</taxon>
        <taxon>Moraxellaceae</taxon>
        <taxon>Acinetobacter</taxon>
    </lineage>
</organism>
<feature type="transmembrane region" description="Helical" evidence="7">
    <location>
        <begin position="143"/>
        <end position="163"/>
    </location>
</feature>
<feature type="transmembrane region" description="Helical" evidence="7">
    <location>
        <begin position="387"/>
        <end position="405"/>
    </location>
</feature>
<keyword evidence="9" id="KW-1185">Reference proteome</keyword>
<keyword evidence="3" id="KW-0813">Transport</keyword>
<protein>
    <submittedName>
        <fullName evidence="8">Pyrimidine utilization transport protein G</fullName>
    </submittedName>
</protein>
<dbReference type="Proteomes" id="UP000076276">
    <property type="component" value="Unassembled WGS sequence"/>
</dbReference>
<dbReference type="NCBIfam" id="TIGR00801">
    <property type="entry name" value="ncs2"/>
    <property type="match status" value="1"/>
</dbReference>
<comment type="caution">
    <text evidence="8">The sequence shown here is derived from an EMBL/GenBank/DDBJ whole genome shotgun (WGS) entry which is preliminary data.</text>
</comment>
<evidence type="ECO:0000313" key="9">
    <source>
        <dbReference type="Proteomes" id="UP000076276"/>
    </source>
</evidence>
<feature type="transmembrane region" description="Helical" evidence="7">
    <location>
        <begin position="175"/>
        <end position="192"/>
    </location>
</feature>
<evidence type="ECO:0000256" key="7">
    <source>
        <dbReference type="SAM" id="Phobius"/>
    </source>
</evidence>
<dbReference type="STRING" id="1806892.AZH43_12190"/>
<evidence type="ECO:0000256" key="5">
    <source>
        <dbReference type="ARBA" id="ARBA00022989"/>
    </source>
</evidence>
<feature type="transmembrane region" description="Helical" evidence="7">
    <location>
        <begin position="411"/>
        <end position="427"/>
    </location>
</feature>
<keyword evidence="5 7" id="KW-1133">Transmembrane helix</keyword>
<dbReference type="InterPro" id="IPR019918">
    <property type="entry name" value="Pyrimidine_permease_RutG_pred"/>
</dbReference>
<dbReference type="NCBIfam" id="TIGR03616">
    <property type="entry name" value="RutG"/>
    <property type="match status" value="1"/>
</dbReference>
<dbReference type="GO" id="GO:0005886">
    <property type="term" value="C:plasma membrane"/>
    <property type="evidence" value="ECO:0007669"/>
    <property type="project" value="TreeGrafter"/>
</dbReference>
<feature type="transmembrane region" description="Helical" evidence="7">
    <location>
        <begin position="352"/>
        <end position="375"/>
    </location>
</feature>